<evidence type="ECO:0000313" key="1">
    <source>
        <dbReference type="EMBL" id="KAI0052836.1"/>
    </source>
</evidence>
<dbReference type="EMBL" id="MU275843">
    <property type="protein sequence ID" value="KAI0052836.1"/>
    <property type="molecule type" value="Genomic_DNA"/>
</dbReference>
<reference evidence="1" key="2">
    <citation type="journal article" date="2022" name="New Phytol.">
        <title>Evolutionary transition to the ectomycorrhizal habit in the genomes of a hyperdiverse lineage of mushroom-forming fungi.</title>
        <authorList>
            <person name="Looney B."/>
            <person name="Miyauchi S."/>
            <person name="Morin E."/>
            <person name="Drula E."/>
            <person name="Courty P.E."/>
            <person name="Kohler A."/>
            <person name="Kuo A."/>
            <person name="LaButti K."/>
            <person name="Pangilinan J."/>
            <person name="Lipzen A."/>
            <person name="Riley R."/>
            <person name="Andreopoulos W."/>
            <person name="He G."/>
            <person name="Johnson J."/>
            <person name="Nolan M."/>
            <person name="Tritt A."/>
            <person name="Barry K.W."/>
            <person name="Grigoriev I.V."/>
            <person name="Nagy L.G."/>
            <person name="Hibbett D."/>
            <person name="Henrissat B."/>
            <person name="Matheny P.B."/>
            <person name="Labbe J."/>
            <person name="Martin F.M."/>
        </authorList>
    </citation>
    <scope>NUCLEOTIDE SEQUENCE</scope>
    <source>
        <strain evidence="1">FP105234-sp</strain>
    </source>
</reference>
<comment type="caution">
    <text evidence="1">The sequence shown here is derived from an EMBL/GenBank/DDBJ whole genome shotgun (WGS) entry which is preliminary data.</text>
</comment>
<reference evidence="1" key="1">
    <citation type="submission" date="2021-02" db="EMBL/GenBank/DDBJ databases">
        <authorList>
            <consortium name="DOE Joint Genome Institute"/>
            <person name="Ahrendt S."/>
            <person name="Looney B.P."/>
            <person name="Miyauchi S."/>
            <person name="Morin E."/>
            <person name="Drula E."/>
            <person name="Courty P.E."/>
            <person name="Chicoki N."/>
            <person name="Fauchery L."/>
            <person name="Kohler A."/>
            <person name="Kuo A."/>
            <person name="Labutti K."/>
            <person name="Pangilinan J."/>
            <person name="Lipzen A."/>
            <person name="Riley R."/>
            <person name="Andreopoulos W."/>
            <person name="He G."/>
            <person name="Johnson J."/>
            <person name="Barry K.W."/>
            <person name="Grigoriev I.V."/>
            <person name="Nagy L."/>
            <person name="Hibbett D."/>
            <person name="Henrissat B."/>
            <person name="Matheny P.B."/>
            <person name="Labbe J."/>
            <person name="Martin F."/>
        </authorList>
    </citation>
    <scope>NUCLEOTIDE SEQUENCE</scope>
    <source>
        <strain evidence="1">FP105234-sp</strain>
    </source>
</reference>
<organism evidence="1 2">
    <name type="scientific">Auriscalpium vulgare</name>
    <dbReference type="NCBI Taxonomy" id="40419"/>
    <lineage>
        <taxon>Eukaryota</taxon>
        <taxon>Fungi</taxon>
        <taxon>Dikarya</taxon>
        <taxon>Basidiomycota</taxon>
        <taxon>Agaricomycotina</taxon>
        <taxon>Agaricomycetes</taxon>
        <taxon>Russulales</taxon>
        <taxon>Auriscalpiaceae</taxon>
        <taxon>Auriscalpium</taxon>
    </lineage>
</organism>
<proteinExistence type="predicted"/>
<name>A0ACB8S9M6_9AGAM</name>
<gene>
    <name evidence="1" type="ORF">FA95DRAFT_1482761</name>
</gene>
<protein>
    <submittedName>
        <fullName evidence="1">SEP-domain-containing protein</fullName>
    </submittedName>
</protein>
<sequence length="312" mass="33107">MGRPRPSGDDDDDDDEDDGPPQNFFAGGERSGLSVQNPDSNRNTPGGSVVRDLLRRAAEAGPPPQDEGGQGVFSGGGYTLGSDDIESSFIPDPNAPPAAELETAIRHVTFWRDGFSIEDGDLRRYDDPEQARILNEISSGNAPPSIMNVLPNQPVELRVARRTDEDYVPSTGTRAAFHGSGNRLGAPAGASASASTGAGALSGMPGAFPGSAPPPSAPPVERESLTTRFEVDQTKPMTSVQVRLADGTRIVARMNLTHTVRDLRNFINAASRENAVRAYTIGTTFPNRTLEDQDATIEGAGLVNSVIVQRWA</sequence>
<evidence type="ECO:0000313" key="2">
    <source>
        <dbReference type="Proteomes" id="UP000814033"/>
    </source>
</evidence>
<accession>A0ACB8S9M6</accession>
<dbReference type="Proteomes" id="UP000814033">
    <property type="component" value="Unassembled WGS sequence"/>
</dbReference>
<keyword evidence="2" id="KW-1185">Reference proteome</keyword>